<keyword evidence="1" id="KW-0732">Signal</keyword>
<proteinExistence type="predicted"/>
<accession>A0A380ZVT8</accession>
<dbReference type="AlphaFoldDB" id="A0A380ZVT8"/>
<evidence type="ECO:0000313" key="2">
    <source>
        <dbReference type="EMBL" id="SUV52849.1"/>
    </source>
</evidence>
<dbReference type="Proteomes" id="UP000255515">
    <property type="component" value="Unassembled WGS sequence"/>
</dbReference>
<protein>
    <recommendedName>
        <fullName evidence="4">Outer membrane protein beta-barrel domain-containing protein</fullName>
    </recommendedName>
</protein>
<feature type="signal peptide" evidence="1">
    <location>
        <begin position="1"/>
        <end position="18"/>
    </location>
</feature>
<organism evidence="2 3">
    <name type="scientific">Bergeyella zoohelcum</name>
    <dbReference type="NCBI Taxonomy" id="1015"/>
    <lineage>
        <taxon>Bacteria</taxon>
        <taxon>Pseudomonadati</taxon>
        <taxon>Bacteroidota</taxon>
        <taxon>Flavobacteriia</taxon>
        <taxon>Flavobacteriales</taxon>
        <taxon>Weeksellaceae</taxon>
        <taxon>Bergeyella</taxon>
    </lineage>
</organism>
<evidence type="ECO:0008006" key="4">
    <source>
        <dbReference type="Google" id="ProtNLM"/>
    </source>
</evidence>
<dbReference type="EMBL" id="UFTJ01000003">
    <property type="protein sequence ID" value="SUV52849.1"/>
    <property type="molecule type" value="Genomic_DNA"/>
</dbReference>
<evidence type="ECO:0000256" key="1">
    <source>
        <dbReference type="SAM" id="SignalP"/>
    </source>
</evidence>
<reference evidence="2 3" key="1">
    <citation type="submission" date="2018-06" db="EMBL/GenBank/DDBJ databases">
        <authorList>
            <consortium name="Pathogen Informatics"/>
            <person name="Doyle S."/>
        </authorList>
    </citation>
    <scope>NUCLEOTIDE SEQUENCE [LARGE SCALE GENOMIC DNA]</scope>
    <source>
        <strain evidence="2 3">NCTC11661</strain>
    </source>
</reference>
<sequence length="229" mass="24262">MKKILFVGALALAGAVNAQEIKPTAGDVTAEVGVTGGIINTDFELSNAAGKGFFKARYFSTDKLAYRVSFGLNTNSDKKDKMGTDMTGKTVNSSSDFLVGFGLEKHFTGTDRLSPYVGGELLLGFDSKKNTDETNYTNGNYDKTVIKGANGFGFGARGVFGADYYFAKKVFLGVEAGLQLMYTSTGKTVTTSETKTGAVVTTTNTEVPGGNKFNISSQLTAGLRLGFVF</sequence>
<dbReference type="RefSeq" id="WP_002687975.1">
    <property type="nucleotide sequence ID" value="NZ_UFTJ01000003.1"/>
</dbReference>
<name>A0A380ZVT8_9FLAO</name>
<gene>
    <name evidence="2" type="ORF">NCTC11661_01995</name>
</gene>
<feature type="chain" id="PRO_5016896338" description="Outer membrane protein beta-barrel domain-containing protein" evidence="1">
    <location>
        <begin position="19"/>
        <end position="229"/>
    </location>
</feature>
<evidence type="ECO:0000313" key="3">
    <source>
        <dbReference type="Proteomes" id="UP000255515"/>
    </source>
</evidence>